<evidence type="ECO:0000259" key="6">
    <source>
        <dbReference type="PROSITE" id="PS51387"/>
    </source>
</evidence>
<name>A0AAN8EEZ6_9EURO</name>
<evidence type="ECO:0000313" key="7">
    <source>
        <dbReference type="EMBL" id="KAK5954089.1"/>
    </source>
</evidence>
<evidence type="ECO:0000256" key="2">
    <source>
        <dbReference type="ARBA" id="ARBA00005466"/>
    </source>
</evidence>
<dbReference type="InterPro" id="IPR012951">
    <property type="entry name" value="BBE"/>
</dbReference>
<evidence type="ECO:0000256" key="5">
    <source>
        <dbReference type="ARBA" id="ARBA00023002"/>
    </source>
</evidence>
<dbReference type="InterPro" id="IPR036318">
    <property type="entry name" value="FAD-bd_PCMH-like_sf"/>
</dbReference>
<dbReference type="PROSITE" id="PS51387">
    <property type="entry name" value="FAD_PCMH"/>
    <property type="match status" value="1"/>
</dbReference>
<dbReference type="InterPro" id="IPR016169">
    <property type="entry name" value="FAD-bd_PCMH_sub2"/>
</dbReference>
<dbReference type="Pfam" id="PF08031">
    <property type="entry name" value="BBE"/>
    <property type="match status" value="1"/>
</dbReference>
<keyword evidence="5" id="KW-0560">Oxidoreductase</keyword>
<dbReference type="Gene3D" id="3.30.43.10">
    <property type="entry name" value="Uridine Diphospho-n-acetylenolpyruvylglucosamine Reductase, domain 2"/>
    <property type="match status" value="1"/>
</dbReference>
<accession>A0AAN8EEZ6</accession>
<dbReference type="InterPro" id="IPR006094">
    <property type="entry name" value="Oxid_FAD_bind_N"/>
</dbReference>
<dbReference type="InterPro" id="IPR050416">
    <property type="entry name" value="FAD-linked_Oxidoreductase"/>
</dbReference>
<comment type="similarity">
    <text evidence="2">Belongs to the oxygen-dependent FAD-linked oxidoreductase family.</text>
</comment>
<dbReference type="SUPFAM" id="SSF56176">
    <property type="entry name" value="FAD-binding/transporter-associated domain-like"/>
    <property type="match status" value="1"/>
</dbReference>
<gene>
    <name evidence="7" type="ORF">OHC33_004660</name>
</gene>
<proteinExistence type="inferred from homology"/>
<dbReference type="PANTHER" id="PTHR42973:SF39">
    <property type="entry name" value="FAD-BINDING PCMH-TYPE DOMAIN-CONTAINING PROTEIN"/>
    <property type="match status" value="1"/>
</dbReference>
<evidence type="ECO:0000256" key="1">
    <source>
        <dbReference type="ARBA" id="ARBA00001974"/>
    </source>
</evidence>
<dbReference type="Proteomes" id="UP001316803">
    <property type="component" value="Unassembled WGS sequence"/>
</dbReference>
<dbReference type="Pfam" id="PF01565">
    <property type="entry name" value="FAD_binding_4"/>
    <property type="match status" value="1"/>
</dbReference>
<organism evidence="7 8">
    <name type="scientific">Knufia fluminis</name>
    <dbReference type="NCBI Taxonomy" id="191047"/>
    <lineage>
        <taxon>Eukaryota</taxon>
        <taxon>Fungi</taxon>
        <taxon>Dikarya</taxon>
        <taxon>Ascomycota</taxon>
        <taxon>Pezizomycotina</taxon>
        <taxon>Eurotiomycetes</taxon>
        <taxon>Chaetothyriomycetidae</taxon>
        <taxon>Chaetothyriales</taxon>
        <taxon>Trichomeriaceae</taxon>
        <taxon>Knufia</taxon>
    </lineage>
</organism>
<protein>
    <recommendedName>
        <fullName evidence="6">FAD-binding PCMH-type domain-containing protein</fullName>
    </recommendedName>
</protein>
<dbReference type="Gene3D" id="3.30.465.10">
    <property type="match status" value="1"/>
</dbReference>
<dbReference type="AlphaFoldDB" id="A0AAN8EEZ6"/>
<dbReference type="Gene3D" id="3.40.462.20">
    <property type="match status" value="1"/>
</dbReference>
<dbReference type="GO" id="GO:0016491">
    <property type="term" value="F:oxidoreductase activity"/>
    <property type="evidence" value="ECO:0007669"/>
    <property type="project" value="UniProtKB-KW"/>
</dbReference>
<evidence type="ECO:0000256" key="3">
    <source>
        <dbReference type="ARBA" id="ARBA00022630"/>
    </source>
</evidence>
<keyword evidence="8" id="KW-1185">Reference proteome</keyword>
<reference evidence="7 8" key="1">
    <citation type="submission" date="2022-12" db="EMBL/GenBank/DDBJ databases">
        <title>Genomic features and morphological characterization of a novel Knufia sp. strain isolated from spacecraft assembly facility.</title>
        <authorList>
            <person name="Teixeira M."/>
            <person name="Chander A.M."/>
            <person name="Stajich J.E."/>
            <person name="Venkateswaran K."/>
        </authorList>
    </citation>
    <scope>NUCLEOTIDE SEQUENCE [LARGE SCALE GENOMIC DNA]</scope>
    <source>
        <strain evidence="7 8">FJI-L2-BK-P2</strain>
    </source>
</reference>
<dbReference type="InterPro" id="IPR016166">
    <property type="entry name" value="FAD-bd_PCMH"/>
</dbReference>
<dbReference type="GO" id="GO:0071949">
    <property type="term" value="F:FAD binding"/>
    <property type="evidence" value="ECO:0007669"/>
    <property type="project" value="InterPro"/>
</dbReference>
<dbReference type="PANTHER" id="PTHR42973">
    <property type="entry name" value="BINDING OXIDOREDUCTASE, PUTATIVE (AFU_ORTHOLOGUE AFUA_1G17690)-RELATED"/>
    <property type="match status" value="1"/>
</dbReference>
<keyword evidence="4" id="KW-0274">FAD</keyword>
<comment type="cofactor">
    <cofactor evidence="1">
        <name>FAD</name>
        <dbReference type="ChEBI" id="CHEBI:57692"/>
    </cofactor>
</comment>
<evidence type="ECO:0000256" key="4">
    <source>
        <dbReference type="ARBA" id="ARBA00022827"/>
    </source>
</evidence>
<feature type="domain" description="FAD-binding PCMH-type" evidence="6">
    <location>
        <begin position="52"/>
        <end position="225"/>
    </location>
</feature>
<dbReference type="InterPro" id="IPR016167">
    <property type="entry name" value="FAD-bd_PCMH_sub1"/>
</dbReference>
<evidence type="ECO:0000313" key="8">
    <source>
        <dbReference type="Proteomes" id="UP001316803"/>
    </source>
</evidence>
<comment type="caution">
    <text evidence="7">The sequence shown here is derived from an EMBL/GenBank/DDBJ whole genome shotgun (WGS) entry which is preliminary data.</text>
</comment>
<sequence length="503" mass="55154">MGSISPSTTQRRKIRTSDIDSLKSLLTGTNAKLILREHEDAYKTAIARWSMAASKPAGVVIQPTTSSEVGIAVKYASENGIEVAVKGGGHSTAGASSTDGGMLIYLESMRSVSVEDREGEKVFRIGGGANWGDVDEEGVKYGVHTVGGTVADTGVGGLTLGGGYGWLSGTHGLSIDCLLEVEVVLASGEVVRANERENSELFWGLCGAGQNFGVATEFVMRAFPQGDVWCGLVMFVTEEETVEKVVRVVNEIFTPDEQGRTKYQGKTMGGLGFISPPPAEGKIMTFVSIIFNGTEEKGKEAWKDLLEIGPMMSTMAMQPYPVANKFLAPPIGLRSSMKGSSFQMPLRTDFVKDVQKMYTNFFTADPAERGITLLMYELYDPWMTTQSSKGSFANRGLHMNALICPIWHHAEKDQECRQWARDLNERFKQELEKQNVETSEGGAAGGVAPRGKKGAVLLYGNYDQYDERSRDIFGDNYPRLQELKRRYDPDNVFNKLFPIYVDA</sequence>
<keyword evidence="3" id="KW-0285">Flavoprotein</keyword>
<dbReference type="EMBL" id="JAKLMC020000009">
    <property type="protein sequence ID" value="KAK5954089.1"/>
    <property type="molecule type" value="Genomic_DNA"/>
</dbReference>